<accession>A0AAV5T5I1</accession>
<evidence type="ECO:0000256" key="1">
    <source>
        <dbReference type="SAM" id="MobiDB-lite"/>
    </source>
</evidence>
<keyword evidence="3" id="KW-1185">Reference proteome</keyword>
<feature type="region of interest" description="Disordered" evidence="1">
    <location>
        <begin position="1"/>
        <end position="23"/>
    </location>
</feature>
<dbReference type="AlphaFoldDB" id="A0AAV5T5I1"/>
<reference evidence="2" key="1">
    <citation type="submission" date="2023-10" db="EMBL/GenBank/DDBJ databases">
        <title>Genome assembly of Pristionchus species.</title>
        <authorList>
            <person name="Yoshida K."/>
            <person name="Sommer R.J."/>
        </authorList>
    </citation>
    <scope>NUCLEOTIDE SEQUENCE</scope>
    <source>
        <strain evidence="2">RS0144</strain>
    </source>
</reference>
<name>A0AAV5T5I1_9BILA</name>
<protein>
    <recommendedName>
        <fullName evidence="4">Ribosomal protein</fullName>
    </recommendedName>
</protein>
<organism evidence="2 3">
    <name type="scientific">Pristionchus entomophagus</name>
    <dbReference type="NCBI Taxonomy" id="358040"/>
    <lineage>
        <taxon>Eukaryota</taxon>
        <taxon>Metazoa</taxon>
        <taxon>Ecdysozoa</taxon>
        <taxon>Nematoda</taxon>
        <taxon>Chromadorea</taxon>
        <taxon>Rhabditida</taxon>
        <taxon>Rhabditina</taxon>
        <taxon>Diplogasteromorpha</taxon>
        <taxon>Diplogasteroidea</taxon>
        <taxon>Neodiplogasteridae</taxon>
        <taxon>Pristionchus</taxon>
    </lineage>
</organism>
<gene>
    <name evidence="2" type="ORF">PENTCL1PPCAC_12960</name>
</gene>
<dbReference type="EMBL" id="BTSX01000003">
    <property type="protein sequence ID" value="GMS90785.1"/>
    <property type="molecule type" value="Genomic_DNA"/>
</dbReference>
<comment type="caution">
    <text evidence="2">The sequence shown here is derived from an EMBL/GenBank/DDBJ whole genome shotgun (WGS) entry which is preliminary data.</text>
</comment>
<feature type="non-terminal residue" evidence="2">
    <location>
        <position position="1"/>
    </location>
</feature>
<evidence type="ECO:0000313" key="3">
    <source>
        <dbReference type="Proteomes" id="UP001432027"/>
    </source>
</evidence>
<evidence type="ECO:0008006" key="4">
    <source>
        <dbReference type="Google" id="ProtNLM"/>
    </source>
</evidence>
<proteinExistence type="predicted"/>
<feature type="compositionally biased region" description="Low complexity" evidence="1">
    <location>
        <begin position="1"/>
        <end position="14"/>
    </location>
</feature>
<dbReference type="Proteomes" id="UP001432027">
    <property type="component" value="Unassembled WGS sequence"/>
</dbReference>
<feature type="non-terminal residue" evidence="2">
    <location>
        <position position="91"/>
    </location>
</feature>
<evidence type="ECO:0000313" key="2">
    <source>
        <dbReference type="EMBL" id="GMS90785.1"/>
    </source>
</evidence>
<sequence>TSSIRSSRSGSVRSVAMPSPSTSTIRLRRWPSCFISSISSSRRRTDGCPWPRESPSESWLIWPTSTPAPASSSGYRSRWVILPCLTVPRQT</sequence>